<dbReference type="GO" id="GO:0005829">
    <property type="term" value="C:cytosol"/>
    <property type="evidence" value="ECO:0007669"/>
    <property type="project" value="TreeGrafter"/>
</dbReference>
<evidence type="ECO:0000256" key="1">
    <source>
        <dbReference type="ARBA" id="ARBA00009078"/>
    </source>
</evidence>
<organism evidence="3 4">
    <name type="scientific">Blepharisma stoltei</name>
    <dbReference type="NCBI Taxonomy" id="1481888"/>
    <lineage>
        <taxon>Eukaryota</taxon>
        <taxon>Sar</taxon>
        <taxon>Alveolata</taxon>
        <taxon>Ciliophora</taxon>
        <taxon>Postciliodesmatophora</taxon>
        <taxon>Heterotrichea</taxon>
        <taxon>Heterotrichida</taxon>
        <taxon>Blepharismidae</taxon>
        <taxon>Blepharisma</taxon>
    </lineage>
</organism>
<keyword evidence="4" id="KW-1185">Reference proteome</keyword>
<dbReference type="GO" id="GO:0030688">
    <property type="term" value="C:preribosome, small subunit precursor"/>
    <property type="evidence" value="ECO:0007669"/>
    <property type="project" value="TreeGrafter"/>
</dbReference>
<feature type="region of interest" description="Disordered" evidence="2">
    <location>
        <begin position="120"/>
        <end position="147"/>
    </location>
</feature>
<reference evidence="3" key="1">
    <citation type="submission" date="2021-09" db="EMBL/GenBank/DDBJ databases">
        <authorList>
            <consortium name="AG Swart"/>
            <person name="Singh M."/>
            <person name="Singh A."/>
            <person name="Seah K."/>
            <person name="Emmerich C."/>
        </authorList>
    </citation>
    <scope>NUCLEOTIDE SEQUENCE</scope>
    <source>
        <strain evidence="3">ATCC30299</strain>
    </source>
</reference>
<dbReference type="Proteomes" id="UP001162131">
    <property type="component" value="Unassembled WGS sequence"/>
</dbReference>
<feature type="compositionally biased region" description="Acidic residues" evidence="2">
    <location>
        <begin position="210"/>
        <end position="220"/>
    </location>
</feature>
<dbReference type="PANTHER" id="PTHR21531">
    <property type="entry name" value="LOW-TEMPERATURE VIABILITY PROTEIN LTV1-RELATED"/>
    <property type="match status" value="1"/>
</dbReference>
<dbReference type="GO" id="GO:0000056">
    <property type="term" value="P:ribosomal small subunit export from nucleus"/>
    <property type="evidence" value="ECO:0007669"/>
    <property type="project" value="TreeGrafter"/>
</dbReference>
<evidence type="ECO:0000313" key="3">
    <source>
        <dbReference type="EMBL" id="CAG9318082.1"/>
    </source>
</evidence>
<name>A0AAU9ITB2_9CILI</name>
<dbReference type="GO" id="GO:0005634">
    <property type="term" value="C:nucleus"/>
    <property type="evidence" value="ECO:0007669"/>
    <property type="project" value="TreeGrafter"/>
</dbReference>
<accession>A0AAU9ITB2</accession>
<feature type="region of interest" description="Disordered" evidence="2">
    <location>
        <begin position="210"/>
        <end position="341"/>
    </location>
</feature>
<protein>
    <submittedName>
        <fullName evidence="3">Uncharacterized protein</fullName>
    </submittedName>
</protein>
<sequence>MSKPIQEPKILKLKLISRGEGKGGIFAPVKPADTNTEKFKKIKELVGEKYFDENAKVDEGLKLIGEEPKSNEGEFEIVDIDMDPNEMKPEQIDILEALYKDAEGEEGELEDDFLQLANQEGEEELEEVMKEYESDSENEKEEPRGLVPKSVLDEAMEEFVQEHPTMFGETNEDKKEEDATVYTKKITYEKIKPEEDHVMQRILAELVEETAEEGEIEVPEPEYKVREDDINSVASTYTNTDNRPIIVSVRPGADKKGKKLKGKGGEEEDEKEENKKQPGHRDRGETKEEKKKRKEEIKAQKKESRERKKNIKILYKVEKSKQNELNSGTGDVASGYSIIKL</sequence>
<comment type="caution">
    <text evidence="3">The sequence shown here is derived from an EMBL/GenBank/DDBJ whole genome shotgun (WGS) entry which is preliminary data.</text>
</comment>
<gene>
    <name evidence="3" type="ORF">BSTOLATCC_MIC20566</name>
</gene>
<feature type="compositionally biased region" description="Basic and acidic residues" evidence="2">
    <location>
        <begin position="272"/>
        <end position="306"/>
    </location>
</feature>
<evidence type="ECO:0000256" key="2">
    <source>
        <dbReference type="SAM" id="MobiDB-lite"/>
    </source>
</evidence>
<dbReference type="EMBL" id="CAJZBQ010000020">
    <property type="protein sequence ID" value="CAG9318082.1"/>
    <property type="molecule type" value="Genomic_DNA"/>
</dbReference>
<comment type="similarity">
    <text evidence="1">Belongs to the LTV1 family.</text>
</comment>
<evidence type="ECO:0000313" key="4">
    <source>
        <dbReference type="Proteomes" id="UP001162131"/>
    </source>
</evidence>
<dbReference type="GO" id="GO:0042274">
    <property type="term" value="P:ribosomal small subunit biogenesis"/>
    <property type="evidence" value="ECO:0007669"/>
    <property type="project" value="InterPro"/>
</dbReference>
<proteinExistence type="inferred from homology"/>
<dbReference type="InterPro" id="IPR007307">
    <property type="entry name" value="Ltv1"/>
</dbReference>
<feature type="compositionally biased region" description="Polar residues" evidence="2">
    <location>
        <begin position="232"/>
        <end position="242"/>
    </location>
</feature>
<dbReference type="PANTHER" id="PTHR21531:SF0">
    <property type="entry name" value="PROTEIN LTV1 HOMOLOG"/>
    <property type="match status" value="1"/>
</dbReference>
<dbReference type="AlphaFoldDB" id="A0AAU9ITB2"/>